<dbReference type="AlphaFoldDB" id="A0ABD3NHJ9"/>
<sequence>MMLTTLPTQTDGFAAWFVDRRVSCFTPLAADEIIMNAAVLPHSQSREPNIRIEVSPLDSSKEDTAQPDSEYMVKFILQKDESGNLAYHLSDVQYVFELVGENPVAKFTSAPTNGGGIGCEGKRSFGAVKGKDSADGSITAAIFTINHDATIGAGLEIVAGWATGHSAVTLTEKVTLFVGQGVAAHDGTGGVDDDALEDDQAEVELEEAYIEEEREEFNQVMDYAEGDAVTALEEKRRELDESESSESKITEADIKEAEEKVVEVMEANRQHVNEALDSVRDAIKADFVDRLQNGNRRKRGNNHNQRHDADHRREAQRDHREKHELKFKNKEGRLEEMRRHFSNHNVNVDDVPKNRLNVLMNIKDSMKDSFQKLHLMDKNEHDRARKEHIQLPEAELQLDVEALKRKAQEKLHVLSDKLVGVHEMMNDSPRMREIRNKLKQGQMRGGEGLYHGDVGKPLPPEGRHFLIVMFSLFGLVGLIRWYLEKRRRSRVNKGRRDL</sequence>
<gene>
    <name evidence="4" type="ORF">ACHAWU_000062</name>
</gene>
<keyword evidence="3" id="KW-1133">Transmembrane helix</keyword>
<reference evidence="4 5" key="1">
    <citation type="submission" date="2024-10" db="EMBL/GenBank/DDBJ databases">
        <title>Updated reference genomes for cyclostephanoid diatoms.</title>
        <authorList>
            <person name="Roberts W.R."/>
            <person name="Alverson A.J."/>
        </authorList>
    </citation>
    <scope>NUCLEOTIDE SEQUENCE [LARGE SCALE GENOMIC DNA]</scope>
    <source>
        <strain evidence="4 5">AJA232-27</strain>
    </source>
</reference>
<evidence type="ECO:0000256" key="1">
    <source>
        <dbReference type="SAM" id="Coils"/>
    </source>
</evidence>
<evidence type="ECO:0000313" key="5">
    <source>
        <dbReference type="Proteomes" id="UP001530293"/>
    </source>
</evidence>
<feature type="coiled-coil region" evidence="1">
    <location>
        <begin position="196"/>
        <end position="274"/>
    </location>
</feature>
<keyword evidence="5" id="KW-1185">Reference proteome</keyword>
<comment type="caution">
    <text evidence="4">The sequence shown here is derived from an EMBL/GenBank/DDBJ whole genome shotgun (WGS) entry which is preliminary data.</text>
</comment>
<protein>
    <submittedName>
        <fullName evidence="4">Uncharacterized protein</fullName>
    </submittedName>
</protein>
<feature type="region of interest" description="Disordered" evidence="2">
    <location>
        <begin position="290"/>
        <end position="322"/>
    </location>
</feature>
<evidence type="ECO:0000313" key="4">
    <source>
        <dbReference type="EMBL" id="KAL3772500.1"/>
    </source>
</evidence>
<dbReference type="Proteomes" id="UP001530293">
    <property type="component" value="Unassembled WGS sequence"/>
</dbReference>
<feature type="compositionally biased region" description="Basic and acidic residues" evidence="2">
    <location>
        <begin position="305"/>
        <end position="322"/>
    </location>
</feature>
<proteinExistence type="predicted"/>
<accession>A0ABD3NHJ9</accession>
<name>A0ABD3NHJ9_9STRA</name>
<keyword evidence="1" id="KW-0175">Coiled coil</keyword>
<evidence type="ECO:0000256" key="2">
    <source>
        <dbReference type="SAM" id="MobiDB-lite"/>
    </source>
</evidence>
<organism evidence="4 5">
    <name type="scientific">Discostella pseudostelligera</name>
    <dbReference type="NCBI Taxonomy" id="259834"/>
    <lineage>
        <taxon>Eukaryota</taxon>
        <taxon>Sar</taxon>
        <taxon>Stramenopiles</taxon>
        <taxon>Ochrophyta</taxon>
        <taxon>Bacillariophyta</taxon>
        <taxon>Coscinodiscophyceae</taxon>
        <taxon>Thalassiosirophycidae</taxon>
        <taxon>Stephanodiscales</taxon>
        <taxon>Stephanodiscaceae</taxon>
        <taxon>Discostella</taxon>
    </lineage>
</organism>
<dbReference type="EMBL" id="JALLBG020000010">
    <property type="protein sequence ID" value="KAL3772500.1"/>
    <property type="molecule type" value="Genomic_DNA"/>
</dbReference>
<keyword evidence="3" id="KW-0812">Transmembrane</keyword>
<feature type="transmembrane region" description="Helical" evidence="3">
    <location>
        <begin position="465"/>
        <end position="483"/>
    </location>
</feature>
<keyword evidence="3" id="KW-0472">Membrane</keyword>
<evidence type="ECO:0000256" key="3">
    <source>
        <dbReference type="SAM" id="Phobius"/>
    </source>
</evidence>